<evidence type="ECO:0000256" key="1">
    <source>
        <dbReference type="SAM" id="MobiDB-lite"/>
    </source>
</evidence>
<proteinExistence type="predicted"/>
<evidence type="ECO:0000313" key="3">
    <source>
        <dbReference type="Proteomes" id="UP001387364"/>
    </source>
</evidence>
<sequence>MPYVKTMFTEETLQADFVDLAVSNGWTLVKRFRKVTFAFTDVFYGTGYTQDPDKRNLRLKIADHALIKNSRNDIFAITRICAPVLKWGDLPSELKTGEYPNQEGFTNDPLLRKQLHEWMFSKWDENAVDTSKVYFYMLKDAPTIAEDLQVVYPSTNADVRDALDIELLHYVPRKIENNTSYEYLPSNAQHLIMQSPMVPVSTRNIGTEDNGWLTNWWPDSKIKVEGFINEETLALLIRADSTAAFDENQVPLIPVYFGSLVPLNPADKEHASLFAGSAVPDGKYKYDAITPFIDETSILMPIKKKYPQNPGNGIDNIIVKRSAQGAYYQAYSLSSHTGPEKMPPDRQDNSGRQFPSAWKNAGNDEYNYPPTSSYSGKATVSRAMVIHPEERQRGYLKHLILAESVGPRNNIRLKVKKAACPNIFEFYKYFVVDAVSPVTKRPAVAYRPMAIGIFEKEE</sequence>
<evidence type="ECO:0008006" key="4">
    <source>
        <dbReference type="Google" id="ProtNLM"/>
    </source>
</evidence>
<dbReference type="EMBL" id="CP147404">
    <property type="protein sequence ID" value="WXB91858.1"/>
    <property type="molecule type" value="Genomic_DNA"/>
</dbReference>
<protein>
    <recommendedName>
        <fullName evidence="4">Major virion structural protein</fullName>
    </recommendedName>
</protein>
<dbReference type="RefSeq" id="WP_338749770.1">
    <property type="nucleotide sequence ID" value="NZ_CP147404.1"/>
</dbReference>
<dbReference type="Proteomes" id="UP001387364">
    <property type="component" value="Chromosome"/>
</dbReference>
<gene>
    <name evidence="2" type="ORF">WDJ61_11320</name>
</gene>
<organism evidence="2 3">
    <name type="scientific">Bacillus kandeliae</name>
    <dbReference type="NCBI Taxonomy" id="3129297"/>
    <lineage>
        <taxon>Bacteria</taxon>
        <taxon>Bacillati</taxon>
        <taxon>Bacillota</taxon>
        <taxon>Bacilli</taxon>
        <taxon>Bacillales</taxon>
        <taxon>Bacillaceae</taxon>
        <taxon>Bacillus</taxon>
    </lineage>
</organism>
<accession>A0ABZ2N2A9</accession>
<name>A0ABZ2N2A9_9BACI</name>
<evidence type="ECO:0000313" key="2">
    <source>
        <dbReference type="EMBL" id="WXB91858.1"/>
    </source>
</evidence>
<feature type="compositionally biased region" description="Basic and acidic residues" evidence="1">
    <location>
        <begin position="338"/>
        <end position="349"/>
    </location>
</feature>
<keyword evidence="3" id="KW-1185">Reference proteome</keyword>
<feature type="region of interest" description="Disordered" evidence="1">
    <location>
        <begin position="335"/>
        <end position="365"/>
    </location>
</feature>
<reference evidence="2 3" key="1">
    <citation type="submission" date="2024-02" db="EMBL/GenBank/DDBJ databases">
        <title>Seven novel Bacillus-like species.</title>
        <authorList>
            <person name="Liu G."/>
        </authorList>
    </citation>
    <scope>NUCLEOTIDE SEQUENCE [LARGE SCALE GENOMIC DNA]</scope>
    <source>
        <strain evidence="2 3">FJAT-52991</strain>
    </source>
</reference>